<evidence type="ECO:0000313" key="2">
    <source>
        <dbReference type="RefSeq" id="XP_056695134.1"/>
    </source>
</evidence>
<evidence type="ECO:0000313" key="1">
    <source>
        <dbReference type="Proteomes" id="UP000813463"/>
    </source>
</evidence>
<evidence type="ECO:0008006" key="3">
    <source>
        <dbReference type="Google" id="ProtNLM"/>
    </source>
</evidence>
<organism evidence="1 2">
    <name type="scientific">Spinacia oleracea</name>
    <name type="common">Spinach</name>
    <dbReference type="NCBI Taxonomy" id="3562"/>
    <lineage>
        <taxon>Eukaryota</taxon>
        <taxon>Viridiplantae</taxon>
        <taxon>Streptophyta</taxon>
        <taxon>Embryophyta</taxon>
        <taxon>Tracheophyta</taxon>
        <taxon>Spermatophyta</taxon>
        <taxon>Magnoliopsida</taxon>
        <taxon>eudicotyledons</taxon>
        <taxon>Gunneridae</taxon>
        <taxon>Pentapetalae</taxon>
        <taxon>Caryophyllales</taxon>
        <taxon>Chenopodiaceae</taxon>
        <taxon>Chenopodioideae</taxon>
        <taxon>Anserineae</taxon>
        <taxon>Spinacia</taxon>
    </lineage>
</organism>
<name>A0ABM3RHP6_SPIOL</name>
<keyword evidence="1" id="KW-1185">Reference proteome</keyword>
<reference evidence="2" key="2">
    <citation type="submission" date="2025-08" db="UniProtKB">
        <authorList>
            <consortium name="RefSeq"/>
        </authorList>
    </citation>
    <scope>IDENTIFICATION</scope>
    <source>
        <tissue evidence="2">Leaf</tissue>
    </source>
</reference>
<dbReference type="Proteomes" id="UP000813463">
    <property type="component" value="Chromosome 3"/>
</dbReference>
<dbReference type="GeneID" id="130469719"/>
<sequence>MVICGDYNSVLQVEDRLHGAPISTADIREFQSCIDDNELYQVMIMNCTRNVSDHNPLVLDFDVNVVQRSRPFRFLNVLSEYNDFQNLVAAQWKFKQHNLPLLDGCSLRVETLRGELQHVQTQTTLRLGDVSLIDREKSLLQELEKWSKIEEAIWKQKSRATWIQLGDSNTKFFQSYAKERLNQNAIKLLVKDDGTKLNTQHLIKVAFYKALMASSATYLPMLDRSILYSGERTSVGQHGSESALFPSECR</sequence>
<dbReference type="RefSeq" id="XP_056695134.1">
    <property type="nucleotide sequence ID" value="XM_056839156.1"/>
</dbReference>
<protein>
    <recommendedName>
        <fullName evidence="3">Endonuclease/exonuclease/phosphatase domain-containing protein</fullName>
    </recommendedName>
</protein>
<accession>A0ABM3RHP6</accession>
<reference evidence="1" key="1">
    <citation type="journal article" date="2021" name="Nat. Commun.">
        <title>Genomic analyses provide insights into spinach domestication and the genetic basis of agronomic traits.</title>
        <authorList>
            <person name="Cai X."/>
            <person name="Sun X."/>
            <person name="Xu C."/>
            <person name="Sun H."/>
            <person name="Wang X."/>
            <person name="Ge C."/>
            <person name="Zhang Z."/>
            <person name="Wang Q."/>
            <person name="Fei Z."/>
            <person name="Jiao C."/>
            <person name="Wang Q."/>
        </authorList>
    </citation>
    <scope>NUCLEOTIDE SEQUENCE [LARGE SCALE GENOMIC DNA]</scope>
    <source>
        <strain evidence="1">cv. Varoflay</strain>
    </source>
</reference>
<proteinExistence type="predicted"/>
<gene>
    <name evidence="2" type="primary">LOC130469719</name>
</gene>